<organism evidence="2 3">
    <name type="scientific">Streptomyces camelliae</name>
    <dbReference type="NCBI Taxonomy" id="3004093"/>
    <lineage>
        <taxon>Bacteria</taxon>
        <taxon>Bacillati</taxon>
        <taxon>Actinomycetota</taxon>
        <taxon>Actinomycetes</taxon>
        <taxon>Kitasatosporales</taxon>
        <taxon>Streptomycetaceae</taxon>
        <taxon>Streptomyces</taxon>
    </lineage>
</organism>
<protein>
    <recommendedName>
        <fullName evidence="4">Lipoprotein</fullName>
    </recommendedName>
</protein>
<evidence type="ECO:0000256" key="1">
    <source>
        <dbReference type="SAM" id="SignalP"/>
    </source>
</evidence>
<feature type="chain" id="PRO_5045622843" description="Lipoprotein" evidence="1">
    <location>
        <begin position="29"/>
        <end position="187"/>
    </location>
</feature>
<dbReference type="RefSeq" id="WP_270080345.1">
    <property type="nucleotide sequence ID" value="NZ_CP115300.1"/>
</dbReference>
<sequence>MRAIRVASAALLGAGTLALALGASAALAGDDHDGTPFGFRVAPSAITAGNRVRLQVDRDGGGCRGTATVSSGVFDTLRIPPERSSATAVVDRNARPGAAHSVTFRCDGASGATDLTIADGREGDQRDQPYDQRYAPLPPVQHGVRAGAGGSVGGFDVKEIGLGALLIAGSLGTAYRLARRRAHEDGL</sequence>
<feature type="signal peptide" evidence="1">
    <location>
        <begin position="1"/>
        <end position="28"/>
    </location>
</feature>
<dbReference type="Proteomes" id="UP001212326">
    <property type="component" value="Chromosome"/>
</dbReference>
<evidence type="ECO:0000313" key="2">
    <source>
        <dbReference type="EMBL" id="WBO62407.1"/>
    </source>
</evidence>
<name>A0ABY7NW57_9ACTN</name>
<accession>A0ABY7NW57</accession>
<dbReference type="EMBL" id="CP115300">
    <property type="protein sequence ID" value="WBO62407.1"/>
    <property type="molecule type" value="Genomic_DNA"/>
</dbReference>
<evidence type="ECO:0008006" key="4">
    <source>
        <dbReference type="Google" id="ProtNLM"/>
    </source>
</evidence>
<gene>
    <name evidence="2" type="ORF">O1G22_06025</name>
</gene>
<keyword evidence="3" id="KW-1185">Reference proteome</keyword>
<keyword evidence="1" id="KW-0732">Signal</keyword>
<reference evidence="2 3" key="1">
    <citation type="submission" date="2022-12" db="EMBL/GenBank/DDBJ databases">
        <authorList>
            <person name="Mo P."/>
        </authorList>
    </citation>
    <scope>NUCLEOTIDE SEQUENCE [LARGE SCALE GENOMIC DNA]</scope>
    <source>
        <strain evidence="2 3">HUAS 2-6</strain>
    </source>
</reference>
<proteinExistence type="predicted"/>
<evidence type="ECO:0000313" key="3">
    <source>
        <dbReference type="Proteomes" id="UP001212326"/>
    </source>
</evidence>